<keyword evidence="3" id="KW-1185">Reference proteome</keyword>
<feature type="compositionally biased region" description="Basic and acidic residues" evidence="1">
    <location>
        <begin position="1"/>
        <end position="22"/>
    </location>
</feature>
<reference evidence="2 3" key="1">
    <citation type="journal article" date="2019" name="Sci. Rep.">
        <title>Orb-weaving spider Araneus ventricosus genome elucidates the spidroin gene catalogue.</title>
        <authorList>
            <person name="Kono N."/>
            <person name="Nakamura H."/>
            <person name="Ohtoshi R."/>
            <person name="Moran D.A.P."/>
            <person name="Shinohara A."/>
            <person name="Yoshida Y."/>
            <person name="Fujiwara M."/>
            <person name="Mori M."/>
            <person name="Tomita M."/>
            <person name="Arakawa K."/>
        </authorList>
    </citation>
    <scope>NUCLEOTIDE SEQUENCE [LARGE SCALE GENOMIC DNA]</scope>
</reference>
<gene>
    <name evidence="2" type="ORF">AVEN_182475_1</name>
</gene>
<feature type="region of interest" description="Disordered" evidence="1">
    <location>
        <begin position="1"/>
        <end position="25"/>
    </location>
</feature>
<evidence type="ECO:0000256" key="1">
    <source>
        <dbReference type="SAM" id="MobiDB-lite"/>
    </source>
</evidence>
<dbReference type="Proteomes" id="UP000499080">
    <property type="component" value="Unassembled WGS sequence"/>
</dbReference>
<comment type="caution">
    <text evidence="2">The sequence shown here is derived from an EMBL/GenBank/DDBJ whole genome shotgun (WGS) entry which is preliminary data.</text>
</comment>
<evidence type="ECO:0000313" key="3">
    <source>
        <dbReference type="Proteomes" id="UP000499080"/>
    </source>
</evidence>
<dbReference type="AlphaFoldDB" id="A0A4Y2K1Q3"/>
<organism evidence="2 3">
    <name type="scientific">Araneus ventricosus</name>
    <name type="common">Orbweaver spider</name>
    <name type="synonym">Epeira ventricosa</name>
    <dbReference type="NCBI Taxonomy" id="182803"/>
    <lineage>
        <taxon>Eukaryota</taxon>
        <taxon>Metazoa</taxon>
        <taxon>Ecdysozoa</taxon>
        <taxon>Arthropoda</taxon>
        <taxon>Chelicerata</taxon>
        <taxon>Arachnida</taxon>
        <taxon>Araneae</taxon>
        <taxon>Araneomorphae</taxon>
        <taxon>Entelegynae</taxon>
        <taxon>Araneoidea</taxon>
        <taxon>Araneidae</taxon>
        <taxon>Araneus</taxon>
    </lineage>
</organism>
<evidence type="ECO:0000313" key="2">
    <source>
        <dbReference type="EMBL" id="GBM96341.1"/>
    </source>
</evidence>
<protein>
    <submittedName>
        <fullName evidence="2">Uncharacterized protein</fullName>
    </submittedName>
</protein>
<sequence length="108" mass="12614">MEADGCREPQNRHQPKNQDTHLDCSSVSSIGATSRIYLQNKRGYSYLHGLAHTQGSEALNREQLQRKALHIFSFLFPSFPFLVTEGWSLNEEEQRYYVTCRDRNKEFC</sequence>
<name>A0A4Y2K1Q3_ARAVE</name>
<proteinExistence type="predicted"/>
<accession>A0A4Y2K1Q3</accession>
<dbReference type="EMBL" id="BGPR01004134">
    <property type="protein sequence ID" value="GBM96341.1"/>
    <property type="molecule type" value="Genomic_DNA"/>
</dbReference>